<dbReference type="GO" id="GO:0005829">
    <property type="term" value="C:cytosol"/>
    <property type="evidence" value="ECO:0007669"/>
    <property type="project" value="UniProtKB-ARBA"/>
</dbReference>
<proteinExistence type="predicted"/>
<dbReference type="EMBL" id="KE346366">
    <property type="protein sequence ID" value="KJE93798.1"/>
    <property type="molecule type" value="Genomic_DNA"/>
</dbReference>
<dbReference type="OMA" id="DYVYMRE"/>
<keyword evidence="6" id="KW-0445">Lipid transport</keyword>
<keyword evidence="7" id="KW-0446">Lipid-binding</keyword>
<dbReference type="InParanoid" id="A0A0D2WRF4"/>
<dbReference type="Pfam" id="PF01852">
    <property type="entry name" value="START"/>
    <property type="match status" value="1"/>
</dbReference>
<sequence>MAQQSTHSEPALAAPEFESAAAELDTPDLTGYEPFVTHKEFTIYRRPREPLYEYKVVGVLAGIDPATCLAVYTDHQYRRTWDEYIKDIRAIPDTDGGHYCRIAYPWPLAHRDYVYWMRTRLLGDGDTQVSVTIGRCHHHPAFAEVKGVVRVDSYAQTLVMRKASGGTLGTQVFMEYFDDPKGHIPSWLINWAAQKGVPAFLDQMHKACLNYPGRK</sequence>
<evidence type="ECO:0000256" key="1">
    <source>
        <dbReference type="ARBA" id="ARBA00004496"/>
    </source>
</evidence>
<evidence type="ECO:0000256" key="3">
    <source>
        <dbReference type="ARBA" id="ARBA00022490"/>
    </source>
</evidence>
<evidence type="ECO:0000256" key="4">
    <source>
        <dbReference type="ARBA" id="ARBA00022553"/>
    </source>
</evidence>
<dbReference type="AlphaFoldDB" id="A0A0D2WRF4"/>
<evidence type="ECO:0000313" key="14">
    <source>
        <dbReference type="Proteomes" id="UP000008743"/>
    </source>
</evidence>
<dbReference type="STRING" id="595528.A0A0D2WRF4"/>
<dbReference type="Proteomes" id="UP000008743">
    <property type="component" value="Unassembled WGS sequence"/>
</dbReference>
<dbReference type="GO" id="GO:0031210">
    <property type="term" value="F:phosphatidylcholine binding"/>
    <property type="evidence" value="ECO:0007669"/>
    <property type="project" value="TreeGrafter"/>
</dbReference>
<evidence type="ECO:0000256" key="8">
    <source>
        <dbReference type="ARBA" id="ARBA00063535"/>
    </source>
</evidence>
<gene>
    <name evidence="13" type="ORF">CAOG_008792</name>
</gene>
<dbReference type="PhylomeDB" id="A0A0D2WRF4"/>
<dbReference type="InterPro" id="IPR002913">
    <property type="entry name" value="START_lipid-bd_dom"/>
</dbReference>
<keyword evidence="5" id="KW-0007">Acetylation</keyword>
<name>A0A0D2WRF4_CAPO3</name>
<dbReference type="PANTHER" id="PTHR19308:SF39">
    <property type="entry name" value="PHOSPHATIDYLCHOLINE TRANSFER PROTEIN"/>
    <property type="match status" value="1"/>
</dbReference>
<keyword evidence="14" id="KW-1185">Reference proteome</keyword>
<accession>A0A0D2WRF4</accession>
<evidence type="ECO:0000256" key="11">
    <source>
        <dbReference type="ARBA" id="ARBA00079049"/>
    </source>
</evidence>
<evidence type="ECO:0000256" key="5">
    <source>
        <dbReference type="ARBA" id="ARBA00022990"/>
    </source>
</evidence>
<feature type="domain" description="START" evidence="12">
    <location>
        <begin position="54"/>
        <end position="213"/>
    </location>
</feature>
<evidence type="ECO:0000256" key="7">
    <source>
        <dbReference type="ARBA" id="ARBA00023121"/>
    </source>
</evidence>
<comment type="subcellular location">
    <subcellularLocation>
        <location evidence="1">Cytoplasm</location>
    </subcellularLocation>
</comment>
<dbReference type="RefSeq" id="XP_011270432.1">
    <property type="nucleotide sequence ID" value="XM_011272130.1"/>
</dbReference>
<dbReference type="InterPro" id="IPR051213">
    <property type="entry name" value="START_lipid_transfer"/>
</dbReference>
<dbReference type="PANTHER" id="PTHR19308">
    <property type="entry name" value="PHOSPHATIDYLCHOLINE TRANSFER PROTEIN"/>
    <property type="match status" value="1"/>
</dbReference>
<evidence type="ECO:0000259" key="12">
    <source>
        <dbReference type="PROSITE" id="PS50848"/>
    </source>
</evidence>
<dbReference type="eggNOG" id="KOG2761">
    <property type="taxonomic scope" value="Eukaryota"/>
</dbReference>
<reference evidence="14" key="1">
    <citation type="submission" date="2011-02" db="EMBL/GenBank/DDBJ databases">
        <title>The Genome Sequence of Capsaspora owczarzaki ATCC 30864.</title>
        <authorList>
            <person name="Russ C."/>
            <person name="Cuomo C."/>
            <person name="Burger G."/>
            <person name="Gray M.W."/>
            <person name="Holland P.W.H."/>
            <person name="King N."/>
            <person name="Lang F.B.F."/>
            <person name="Roger A.J."/>
            <person name="Ruiz-Trillo I."/>
            <person name="Young S.K."/>
            <person name="Zeng Q."/>
            <person name="Gargeya S."/>
            <person name="Alvarado L."/>
            <person name="Berlin A."/>
            <person name="Chapman S.B."/>
            <person name="Chen Z."/>
            <person name="Freedman E."/>
            <person name="Gellesch M."/>
            <person name="Goldberg J."/>
            <person name="Griggs A."/>
            <person name="Gujja S."/>
            <person name="Heilman E."/>
            <person name="Heiman D."/>
            <person name="Howarth C."/>
            <person name="Mehta T."/>
            <person name="Neiman D."/>
            <person name="Pearson M."/>
            <person name="Roberts A."/>
            <person name="Saif S."/>
            <person name="Shea T."/>
            <person name="Shenoy N."/>
            <person name="Sisk P."/>
            <person name="Stolte C."/>
            <person name="Sykes S."/>
            <person name="White J."/>
            <person name="Yandava C."/>
            <person name="Haas B."/>
            <person name="Nusbaum C."/>
            <person name="Birren B."/>
        </authorList>
    </citation>
    <scope>NUCLEOTIDE SEQUENCE</scope>
    <source>
        <strain evidence="14">ATCC 30864</strain>
    </source>
</reference>
<comment type="subunit">
    <text evidence="8">Interacts with ACOT13/THEM2.</text>
</comment>
<evidence type="ECO:0000256" key="6">
    <source>
        <dbReference type="ARBA" id="ARBA00023055"/>
    </source>
</evidence>
<dbReference type="SMART" id="SM00234">
    <property type="entry name" value="START"/>
    <property type="match status" value="1"/>
</dbReference>
<organism evidence="13 14">
    <name type="scientific">Capsaspora owczarzaki (strain ATCC 30864)</name>
    <dbReference type="NCBI Taxonomy" id="595528"/>
    <lineage>
        <taxon>Eukaryota</taxon>
        <taxon>Filasterea</taxon>
        <taxon>Capsaspora</taxon>
    </lineage>
</organism>
<evidence type="ECO:0000256" key="10">
    <source>
        <dbReference type="ARBA" id="ARBA00077188"/>
    </source>
</evidence>
<dbReference type="GO" id="GO:0008525">
    <property type="term" value="F:phosphatidylcholine transporter activity"/>
    <property type="evidence" value="ECO:0007669"/>
    <property type="project" value="TreeGrafter"/>
</dbReference>
<keyword evidence="3" id="KW-0963">Cytoplasm</keyword>
<dbReference type="Gene3D" id="3.30.530.20">
    <property type="match status" value="1"/>
</dbReference>
<dbReference type="FunFam" id="3.30.530.20:FF:000017">
    <property type="entry name" value="Phosphatidylcholine transfer protein, putative"/>
    <property type="match status" value="1"/>
</dbReference>
<keyword evidence="2" id="KW-0813">Transport</keyword>
<dbReference type="OrthoDB" id="1295045at2759"/>
<dbReference type="InterPro" id="IPR023393">
    <property type="entry name" value="START-like_dom_sf"/>
</dbReference>
<evidence type="ECO:0000256" key="9">
    <source>
        <dbReference type="ARBA" id="ARBA00069061"/>
    </source>
</evidence>
<dbReference type="PROSITE" id="PS50848">
    <property type="entry name" value="START"/>
    <property type="match status" value="1"/>
</dbReference>
<protein>
    <recommendedName>
        <fullName evidence="9">Phosphatidylcholine transfer protein</fullName>
    </recommendedName>
    <alternativeName>
        <fullName evidence="11">START domain-containing protein 2</fullName>
    </alternativeName>
    <alternativeName>
        <fullName evidence="10">StAR-related lipid transfer protein 2</fullName>
    </alternativeName>
</protein>
<evidence type="ECO:0000256" key="2">
    <source>
        <dbReference type="ARBA" id="ARBA00022448"/>
    </source>
</evidence>
<keyword evidence="4" id="KW-0597">Phosphoprotein</keyword>
<evidence type="ECO:0000313" key="13">
    <source>
        <dbReference type="EMBL" id="KJE93798.1"/>
    </source>
</evidence>
<dbReference type="SUPFAM" id="SSF55961">
    <property type="entry name" value="Bet v1-like"/>
    <property type="match status" value="1"/>
</dbReference>